<dbReference type="GO" id="GO:0030466">
    <property type="term" value="P:silent mating-type cassette heterochromatin formation"/>
    <property type="evidence" value="ECO:0007669"/>
    <property type="project" value="UniProtKB-ARBA"/>
</dbReference>
<dbReference type="PROSITE" id="PS50297">
    <property type="entry name" value="ANK_REP_REGION"/>
    <property type="match status" value="1"/>
</dbReference>
<protein>
    <submittedName>
        <fullName evidence="9">SPT3 Dosage dependent suppressor of Ty-induced promoter mutations-like protein</fullName>
    </submittedName>
</protein>
<name>A3LW74_PICST</name>
<keyword evidence="3" id="KW-0677">Repeat</keyword>
<feature type="repeat" description="ANK" evidence="5">
    <location>
        <begin position="755"/>
        <end position="787"/>
    </location>
</feature>
<dbReference type="Pfam" id="PF12796">
    <property type="entry name" value="Ank_2"/>
    <property type="match status" value="1"/>
</dbReference>
<dbReference type="CDD" id="cd00102">
    <property type="entry name" value="IPT"/>
    <property type="match status" value="1"/>
</dbReference>
<reference evidence="9 10" key="1">
    <citation type="journal article" date="2007" name="Nat. Biotechnol.">
        <title>Genome sequence of the lignocellulose-bioconverting and xylose-fermenting yeast Pichia stipitis.</title>
        <authorList>
            <person name="Jeffries T.W."/>
            <person name="Grigoriev I.V."/>
            <person name="Grimwood J."/>
            <person name="Laplaza J.M."/>
            <person name="Aerts A."/>
            <person name="Salamov A."/>
            <person name="Schmutz J."/>
            <person name="Lindquist E."/>
            <person name="Dehal P."/>
            <person name="Shapiro H."/>
            <person name="Jin Y.S."/>
            <person name="Passoth V."/>
            <person name="Richardson P.M."/>
        </authorList>
    </citation>
    <scope>NUCLEOTIDE SEQUENCE [LARGE SCALE GENOMIC DNA]</scope>
    <source>
        <strain evidence="10">ATCC 58785 / CBS 6054 / NBRC 10063 / NRRL Y-11545</strain>
    </source>
</reference>
<dbReference type="AlphaFoldDB" id="A3LW74"/>
<dbReference type="PANTHER" id="PTHR24179">
    <property type="entry name" value="PROTEIN PHOSPHATASE 1 REGULATORY SUBUNIT 12"/>
    <property type="match status" value="1"/>
</dbReference>
<sequence length="1165" mass="130012">MTSSLTDENILDHNFLANLQHDDQDILDEFLDQRVYDSIGTNTPVSGANVKLEQTDLLDNSLLTNNANDMNNINNINNGNTTVNNMNNNNNLENSNEDYLYMDQINYTTTTNNSMFTNQENTNSSKNDHSPTTQLAEYEFLRDEVSKLKFGNHFMNPCPPTVDVPDASYLDFSPEAMSKLPYTLQLFNLPHYSRVETQIKLKFSLSPPPPHTLLHIPQDLLSKNKFCLNESINDLSPRIKESLLYLDAYVLTSDLKSSCNICSRCIKREQKRASRRKAGFNSDMGENVEVSTTYNSPVSLTTAAGVVKNNPNSWADDKMMKKAVIFNCKEIVSFPPPTGLMNDLDKSLELSARIICYCRHHKESEGFKLLFVVKNQEGVVVAKHLSTPIMIMDRKKNTASSSIRNDGSVPNSVANSSTNLQALNDSYESRPQFKKKKSHSDSDGEQKSSINSLHPLSPNSIDESASEPQTNTDTNTEGRGLKRKKLSIDDSFNSSTNPMFNGSVNGFSPLSNSDTNTSTTNHNLMVKTQTPSITNGFGLSPLTQAQNQSQSSQQNLPSIQRIIPAQGPIRGGIEVTLLGFNFRPGLQVKFGANQALATHCWSETTIVTYLPPAAQPGQVLVSFEDQESMMLGGPQHQQIFTYTDDTDRQLIELALQIVGLKMNGKLEDAKNIAKRIVGTDNNASNYSTNAANSPTGTTQNMNRANIEWFDSAHKAVQQLTKSDLSTEQILISFLSLVDLPNCPIIIPNWQLSNKQGQSLLHLATLKKYTHLIKFLITHGCKIDLQDNQGITPLFLASMCGHRDLINIFVDCKSNWNLKLSNDKFLKDYCDLNVLDIFNNLEAEHSDEFDNLEEVKDDDKLNKSISLDSLNSMFTMNYGRHVSKMVLQDEPEASSSIVRENDIYSVGKELLSPPHSPPIEDTNSEFADSEFESNDDEDDYNDVEYEDDYYDDEEEDEEETRSNYSSDNDGDIDDNESLTSNSTIVPGSSDDTTVTSTPPGLWQKVKNVFNNDEEENLPSYDDLFPFGPSSFSSKPKTQIERSLNGTTSSAVGSSSKVSGVDSDQQDDAGISSDSSEDIVISYINHPRKTVENDKMLLFFWFPVLVGIVGLFFMISVMGYRFETIENIKLIIRTTVGQWMVGNERIGRVFRNNGESVVQATGRLLNV</sequence>
<dbReference type="GO" id="GO:0005789">
    <property type="term" value="C:endoplasmic reticulum membrane"/>
    <property type="evidence" value="ECO:0007669"/>
    <property type="project" value="UniProtKB-ARBA"/>
</dbReference>
<dbReference type="FunCoup" id="A3LW74">
    <property type="interactions" value="1517"/>
</dbReference>
<dbReference type="Pfam" id="PF01833">
    <property type="entry name" value="TIG"/>
    <property type="match status" value="1"/>
</dbReference>
<dbReference type="OMA" id="IPNWQLC"/>
<dbReference type="GO" id="GO:0004857">
    <property type="term" value="F:enzyme inhibitor activity"/>
    <property type="evidence" value="ECO:0007669"/>
    <property type="project" value="TreeGrafter"/>
</dbReference>
<dbReference type="eggNOG" id="KOG3836">
    <property type="taxonomic scope" value="Eukaryota"/>
</dbReference>
<dbReference type="Pfam" id="PF25603">
    <property type="entry name" value="SPT23_MGA2_DBD"/>
    <property type="match status" value="1"/>
</dbReference>
<accession>A3LW74</accession>
<feature type="region of interest" description="Disordered" evidence="6">
    <location>
        <begin position="907"/>
        <end position="1001"/>
    </location>
</feature>
<feature type="compositionally biased region" description="Acidic residues" evidence="6">
    <location>
        <begin position="926"/>
        <end position="958"/>
    </location>
</feature>
<evidence type="ECO:0000259" key="8">
    <source>
        <dbReference type="SMART" id="SM00429"/>
    </source>
</evidence>
<feature type="transmembrane region" description="Helical" evidence="7">
    <location>
        <begin position="1096"/>
        <end position="1118"/>
    </location>
</feature>
<dbReference type="InterPro" id="IPR002110">
    <property type="entry name" value="Ankyrin_rpt"/>
</dbReference>
<evidence type="ECO:0000313" key="9">
    <source>
        <dbReference type="EMBL" id="ABN66918.2"/>
    </source>
</evidence>
<dbReference type="SMART" id="SM00429">
    <property type="entry name" value="IPT"/>
    <property type="match status" value="1"/>
</dbReference>
<proteinExistence type="inferred from homology"/>
<dbReference type="OrthoDB" id="71307at2759"/>
<dbReference type="EMBL" id="CP000499">
    <property type="protein sequence ID" value="ABN66918.2"/>
    <property type="molecule type" value="Genomic_DNA"/>
</dbReference>
<evidence type="ECO:0000313" key="10">
    <source>
        <dbReference type="Proteomes" id="UP000002258"/>
    </source>
</evidence>
<feature type="compositionally biased region" description="Low complexity" evidence="6">
    <location>
        <begin position="984"/>
        <end position="999"/>
    </location>
</feature>
<feature type="domain" description="IPT/TIG" evidence="8">
    <location>
        <begin position="556"/>
        <end position="643"/>
    </location>
</feature>
<dbReference type="GO" id="GO:0019208">
    <property type="term" value="F:phosphatase regulator activity"/>
    <property type="evidence" value="ECO:0007669"/>
    <property type="project" value="TreeGrafter"/>
</dbReference>
<dbReference type="GO" id="GO:2001280">
    <property type="term" value="P:positive regulation of unsaturated fatty acid biosynthetic process"/>
    <property type="evidence" value="ECO:0007669"/>
    <property type="project" value="UniProtKB-ARBA"/>
</dbReference>
<keyword evidence="7" id="KW-0812">Transmembrane</keyword>
<dbReference type="InterPro" id="IPR013783">
    <property type="entry name" value="Ig-like_fold"/>
</dbReference>
<dbReference type="PANTHER" id="PTHR24179:SF21">
    <property type="entry name" value="MYOSIN BINDING SUBUNIT, ISOFORM O"/>
    <property type="match status" value="1"/>
</dbReference>
<evidence type="ECO:0000256" key="4">
    <source>
        <dbReference type="ARBA" id="ARBA00038386"/>
    </source>
</evidence>
<organism evidence="9 10">
    <name type="scientific">Scheffersomyces stipitis (strain ATCC 58785 / CBS 6054 / NBRC 10063 / NRRL Y-11545)</name>
    <name type="common">Yeast</name>
    <name type="synonym">Pichia stipitis</name>
    <dbReference type="NCBI Taxonomy" id="322104"/>
    <lineage>
        <taxon>Eukaryota</taxon>
        <taxon>Fungi</taxon>
        <taxon>Dikarya</taxon>
        <taxon>Ascomycota</taxon>
        <taxon>Saccharomycotina</taxon>
        <taxon>Pichiomycetes</taxon>
        <taxon>Debaryomycetaceae</taxon>
        <taxon>Scheffersomyces</taxon>
    </lineage>
</organism>
<dbReference type="GO" id="GO:0033554">
    <property type="term" value="P:cellular response to stress"/>
    <property type="evidence" value="ECO:0007669"/>
    <property type="project" value="UniProtKB-ARBA"/>
</dbReference>
<feature type="compositionally biased region" description="Low complexity" evidence="6">
    <location>
        <begin position="1044"/>
        <end position="1071"/>
    </location>
</feature>
<evidence type="ECO:0000256" key="7">
    <source>
        <dbReference type="SAM" id="Phobius"/>
    </source>
</evidence>
<evidence type="ECO:0000256" key="1">
    <source>
        <dbReference type="ARBA" id="ARBA00022473"/>
    </source>
</evidence>
<dbReference type="InterPro" id="IPR051226">
    <property type="entry name" value="PP1_Regulatory_Subunit"/>
</dbReference>
<keyword evidence="1" id="KW-0217">Developmental protein</keyword>
<dbReference type="FunFam" id="2.60.40.10:FF:001880">
    <property type="entry name" value="Mga2p"/>
    <property type="match status" value="1"/>
</dbReference>
<evidence type="ECO:0000256" key="5">
    <source>
        <dbReference type="PROSITE-ProRule" id="PRU00023"/>
    </source>
</evidence>
<keyword evidence="2" id="KW-0597">Phosphoprotein</keyword>
<keyword evidence="10" id="KW-1185">Reference proteome</keyword>
<evidence type="ECO:0000256" key="3">
    <source>
        <dbReference type="ARBA" id="ARBA00022737"/>
    </source>
</evidence>
<dbReference type="Gene3D" id="1.25.40.20">
    <property type="entry name" value="Ankyrin repeat-containing domain"/>
    <property type="match status" value="1"/>
</dbReference>
<dbReference type="GO" id="GO:0005634">
    <property type="term" value="C:nucleus"/>
    <property type="evidence" value="ECO:0007669"/>
    <property type="project" value="UniProtKB-ARBA"/>
</dbReference>
<dbReference type="STRING" id="322104.A3LW74"/>
<dbReference type="Proteomes" id="UP000002258">
    <property type="component" value="Chromosome 5"/>
</dbReference>
<keyword evidence="7" id="KW-0472">Membrane</keyword>
<dbReference type="GeneID" id="4839440"/>
<dbReference type="InterPro" id="IPR002909">
    <property type="entry name" value="IPT_dom"/>
</dbReference>
<dbReference type="SUPFAM" id="SSF81296">
    <property type="entry name" value="E set domains"/>
    <property type="match status" value="1"/>
</dbReference>
<dbReference type="GO" id="GO:0045944">
    <property type="term" value="P:positive regulation of transcription by RNA polymerase II"/>
    <property type="evidence" value="ECO:0007669"/>
    <property type="project" value="UniProtKB-ARBA"/>
</dbReference>
<dbReference type="PROSITE" id="PS50088">
    <property type="entry name" value="ANK_REPEAT"/>
    <property type="match status" value="1"/>
</dbReference>
<dbReference type="Gene3D" id="2.60.40.10">
    <property type="entry name" value="Immunoglobulins"/>
    <property type="match status" value="1"/>
</dbReference>
<comment type="similarity">
    <text evidence="4">Belongs to the NRARP family.</text>
</comment>
<feature type="region of interest" description="Disordered" evidence="6">
    <location>
        <begin position="1032"/>
        <end position="1071"/>
    </location>
</feature>
<keyword evidence="7" id="KW-1133">Transmembrane helix</keyword>
<feature type="compositionally biased region" description="Polar residues" evidence="6">
    <location>
        <begin position="447"/>
        <end position="477"/>
    </location>
</feature>
<dbReference type="SMART" id="SM00248">
    <property type="entry name" value="ANK"/>
    <property type="match status" value="2"/>
</dbReference>
<dbReference type="RefSeq" id="XP_001384947.2">
    <property type="nucleotide sequence ID" value="XM_001384910.1"/>
</dbReference>
<dbReference type="SUPFAM" id="SSF48403">
    <property type="entry name" value="Ankyrin repeat"/>
    <property type="match status" value="1"/>
</dbReference>
<feature type="region of interest" description="Disordered" evidence="6">
    <location>
        <begin position="428"/>
        <end position="519"/>
    </location>
</feature>
<feature type="compositionally biased region" description="Polar residues" evidence="6">
    <location>
        <begin position="490"/>
        <end position="506"/>
    </location>
</feature>
<dbReference type="KEGG" id="pic:PICST_89833"/>
<dbReference type="HOGENOM" id="CLU_004311_0_0_1"/>
<dbReference type="InterPro" id="IPR057962">
    <property type="entry name" value="SPT23_MGA2_DBD"/>
</dbReference>
<keyword evidence="5" id="KW-0040">ANK repeat</keyword>
<dbReference type="InterPro" id="IPR014756">
    <property type="entry name" value="Ig_E-set"/>
</dbReference>
<evidence type="ECO:0000256" key="6">
    <source>
        <dbReference type="SAM" id="MobiDB-lite"/>
    </source>
</evidence>
<evidence type="ECO:0000256" key="2">
    <source>
        <dbReference type="ARBA" id="ARBA00022553"/>
    </source>
</evidence>
<gene>
    <name evidence="9" type="primary">SPT23</name>
    <name evidence="9" type="ORF">PICST_89833</name>
</gene>
<dbReference type="InterPro" id="IPR036770">
    <property type="entry name" value="Ankyrin_rpt-contain_sf"/>
</dbReference>
<dbReference type="InParanoid" id="A3LW74"/>
<feature type="compositionally biased region" description="Low complexity" evidence="6">
    <location>
        <begin position="508"/>
        <end position="519"/>
    </location>
</feature>